<sequence>MEGGGLGRRVMPWRPWRCPVIESSRCLSMQVSEEREFWETRRRSPSPPRERSPAIVFSLVAARSLQGSSRVRLWFCRAAWIGFFAILLAEKSLRRFSTRPVCLCGLSISRSVSPPGNASCWRLRARWWRPCHGRGKWRMAIWACYRRALLSPVPSMKYMPVYMNRLQK</sequence>
<gene>
    <name evidence="1" type="ORF">BECKLFY1418C_GA0070996_107012</name>
</gene>
<protein>
    <submittedName>
        <fullName evidence="1">Uncharacterized protein</fullName>
    </submittedName>
</protein>
<reference evidence="1" key="1">
    <citation type="submission" date="2019-02" db="EMBL/GenBank/DDBJ databases">
        <authorList>
            <person name="Gruber-Vodicka R. H."/>
            <person name="Seah K. B. B."/>
        </authorList>
    </citation>
    <scope>NUCLEOTIDE SEQUENCE</scope>
    <source>
        <strain evidence="1">BECK_BY7</strain>
    </source>
</reference>
<accession>A0A450WTE6</accession>
<organism evidence="1">
    <name type="scientific">Candidatus Kentrum sp. LFY</name>
    <dbReference type="NCBI Taxonomy" id="2126342"/>
    <lineage>
        <taxon>Bacteria</taxon>
        <taxon>Pseudomonadati</taxon>
        <taxon>Pseudomonadota</taxon>
        <taxon>Gammaproteobacteria</taxon>
        <taxon>Candidatus Kentrum</taxon>
    </lineage>
</organism>
<dbReference type="AlphaFoldDB" id="A0A450WTE6"/>
<dbReference type="EMBL" id="CAADFN010000070">
    <property type="protein sequence ID" value="VFK20292.1"/>
    <property type="molecule type" value="Genomic_DNA"/>
</dbReference>
<name>A0A450WTE6_9GAMM</name>
<proteinExistence type="predicted"/>
<evidence type="ECO:0000313" key="1">
    <source>
        <dbReference type="EMBL" id="VFK20292.1"/>
    </source>
</evidence>